<keyword evidence="2" id="KW-1185">Reference proteome</keyword>
<protein>
    <submittedName>
        <fullName evidence="1">Uncharacterized protein</fullName>
    </submittedName>
</protein>
<organism evidence="1 2">
    <name type="scientific">Ceratopteris richardii</name>
    <name type="common">Triangle waterfern</name>
    <dbReference type="NCBI Taxonomy" id="49495"/>
    <lineage>
        <taxon>Eukaryota</taxon>
        <taxon>Viridiplantae</taxon>
        <taxon>Streptophyta</taxon>
        <taxon>Embryophyta</taxon>
        <taxon>Tracheophyta</taxon>
        <taxon>Polypodiopsida</taxon>
        <taxon>Polypodiidae</taxon>
        <taxon>Polypodiales</taxon>
        <taxon>Pteridineae</taxon>
        <taxon>Pteridaceae</taxon>
        <taxon>Parkerioideae</taxon>
        <taxon>Ceratopteris</taxon>
    </lineage>
</organism>
<proteinExistence type="predicted"/>
<accession>A0A8T2SR64</accession>
<comment type="caution">
    <text evidence="1">The sequence shown here is derived from an EMBL/GenBank/DDBJ whole genome shotgun (WGS) entry which is preliminary data.</text>
</comment>
<dbReference type="EMBL" id="CM035424">
    <property type="protein sequence ID" value="KAH7353108.1"/>
    <property type="molecule type" value="Genomic_DNA"/>
</dbReference>
<sequence>MAQLGLVMPCLLLLRKEDRFHVQPVSWNMAPEKRYEYDRSMRQKECVSKMYGRRITLRKHEEEPFDKCTSEYYSCSRKGLQSRKNSYKFRRNLTKNEFDDSDAGDLLEHSSNIYDVDGPDVSSSSEDNAHECQRNASKCDCSSVKKGIDELHSTSLQSSGSENCLLFERVYKFGYASQRDSEEDPSFAVLSASGRPLAAAKGSICHKRVFPPPLSLVATQSYCAKSGLSPNACTAGAGYCLRSIRCNGRFMLQEVLRRIRQVFPQMRIRQNE</sequence>
<dbReference type="Proteomes" id="UP000825935">
    <property type="component" value="Chromosome 19"/>
</dbReference>
<name>A0A8T2SR64_CERRI</name>
<dbReference type="AlphaFoldDB" id="A0A8T2SR64"/>
<gene>
    <name evidence="1" type="ORF">KP509_19G078600</name>
</gene>
<dbReference type="OrthoDB" id="676808at2759"/>
<evidence type="ECO:0000313" key="2">
    <source>
        <dbReference type="Proteomes" id="UP000825935"/>
    </source>
</evidence>
<reference evidence="1" key="1">
    <citation type="submission" date="2021-08" db="EMBL/GenBank/DDBJ databases">
        <title>WGS assembly of Ceratopteris richardii.</title>
        <authorList>
            <person name="Marchant D.B."/>
            <person name="Chen G."/>
            <person name="Jenkins J."/>
            <person name="Shu S."/>
            <person name="Leebens-Mack J."/>
            <person name="Grimwood J."/>
            <person name="Schmutz J."/>
            <person name="Soltis P."/>
            <person name="Soltis D."/>
            <person name="Chen Z.-H."/>
        </authorList>
    </citation>
    <scope>NUCLEOTIDE SEQUENCE</scope>
    <source>
        <strain evidence="1">Whitten #5841</strain>
        <tissue evidence="1">Leaf</tissue>
    </source>
</reference>
<evidence type="ECO:0000313" key="1">
    <source>
        <dbReference type="EMBL" id="KAH7353108.1"/>
    </source>
</evidence>